<name>A0ABD7N4W1_9ENTR</name>
<protein>
    <recommendedName>
        <fullName evidence="3">Secreted protein</fullName>
    </recommendedName>
</protein>
<evidence type="ECO:0000313" key="2">
    <source>
        <dbReference type="Proteomes" id="UP000252079"/>
    </source>
</evidence>
<proteinExistence type="predicted"/>
<accession>A0ABD7N4W1</accession>
<evidence type="ECO:0008006" key="3">
    <source>
        <dbReference type="Google" id="ProtNLM"/>
    </source>
</evidence>
<dbReference type="AlphaFoldDB" id="A0ABD7N4W1"/>
<comment type="caution">
    <text evidence="1">The sequence shown here is derived from an EMBL/GenBank/DDBJ whole genome shotgun (WGS) entry which is preliminary data.</text>
</comment>
<gene>
    <name evidence="1" type="ORF">SAMEA23995918_03432</name>
</gene>
<evidence type="ECO:0000313" key="1">
    <source>
        <dbReference type="EMBL" id="SSF93472.1"/>
    </source>
</evidence>
<reference evidence="1 2" key="1">
    <citation type="submission" date="2018-07" db="EMBL/GenBank/DDBJ databases">
        <authorList>
            <consortium name="Pathogen Informatics"/>
        </authorList>
    </citation>
    <scope>NUCLEOTIDE SEQUENCE [LARGE SCALE GENOMIC DNA]</scope>
    <source>
        <strain evidence="1 2">4300STDY6636950</strain>
    </source>
</reference>
<sequence length="174" mass="19601">MTLFLMFLATHVCRPGQKAGQCGEIKIIRKRRSAFVFALLLTDIPQRRETGQCLHSRLITQRLSDSSMPLAFLQEGKMKAHRAHAPPMAPTFMWPTCAILTGISWHAFVSIILPQLISSSTRNRRFAYSILRFCAFTAPDVKWGVPATAGAVGYRPGTNIYLVWADSHRWVNVE</sequence>
<dbReference type="EMBL" id="UFBM01000024">
    <property type="protein sequence ID" value="SSF93472.1"/>
    <property type="molecule type" value="Genomic_DNA"/>
</dbReference>
<dbReference type="Proteomes" id="UP000252079">
    <property type="component" value="Unassembled WGS sequence"/>
</dbReference>
<organism evidence="1 2">
    <name type="scientific">Klebsiella quasipneumoniae</name>
    <dbReference type="NCBI Taxonomy" id="1463165"/>
    <lineage>
        <taxon>Bacteria</taxon>
        <taxon>Pseudomonadati</taxon>
        <taxon>Pseudomonadota</taxon>
        <taxon>Gammaproteobacteria</taxon>
        <taxon>Enterobacterales</taxon>
        <taxon>Enterobacteriaceae</taxon>
        <taxon>Klebsiella/Raoultella group</taxon>
        <taxon>Klebsiella</taxon>
        <taxon>Klebsiella pneumoniae complex</taxon>
    </lineage>
</organism>